<comment type="caution">
    <text evidence="3">The sequence shown here is derived from an EMBL/GenBank/DDBJ whole genome shotgun (WGS) entry which is preliminary data.</text>
</comment>
<reference evidence="3" key="1">
    <citation type="submission" date="2022-07" db="EMBL/GenBank/DDBJ databases">
        <title>The genome of Lyophyllum shimeji provides insight into the initial evolution of ectomycorrhizal fungal genome.</title>
        <authorList>
            <person name="Kobayashi Y."/>
            <person name="Shibata T."/>
            <person name="Hirakawa H."/>
            <person name="Shigenobu S."/>
            <person name="Nishiyama T."/>
            <person name="Yamada A."/>
            <person name="Hasebe M."/>
            <person name="Kawaguchi M."/>
        </authorList>
    </citation>
    <scope>NUCLEOTIDE SEQUENCE</scope>
    <source>
        <strain evidence="3">AT787</strain>
    </source>
</reference>
<dbReference type="PANTHER" id="PTHR10925">
    <property type="entry name" value="N-ACETYLTRANSFERASE 10"/>
    <property type="match status" value="1"/>
</dbReference>
<dbReference type="Pfam" id="PF13718">
    <property type="entry name" value="GNAT_acetyltr_2"/>
    <property type="match status" value="1"/>
</dbReference>
<gene>
    <name evidence="3" type="ORF">LshimejAT787_2200880</name>
    <name evidence="4" type="ORF">LshimejAT787_3200110</name>
</gene>
<dbReference type="EMBL" id="BRPK01000032">
    <property type="protein sequence ID" value="GLB45840.1"/>
    <property type="molecule type" value="Genomic_DNA"/>
</dbReference>
<dbReference type="GO" id="GO:1904812">
    <property type="term" value="P:rRNA acetylation involved in maturation of SSU-rRNA"/>
    <property type="evidence" value="ECO:0007669"/>
    <property type="project" value="TreeGrafter"/>
</dbReference>
<dbReference type="Gene3D" id="3.40.630.30">
    <property type="match status" value="1"/>
</dbReference>
<dbReference type="GO" id="GO:0030686">
    <property type="term" value="C:90S preribosome"/>
    <property type="evidence" value="ECO:0007669"/>
    <property type="project" value="TreeGrafter"/>
</dbReference>
<name>A0A9P3Q0K9_LYOSH</name>
<evidence type="ECO:0000313" key="5">
    <source>
        <dbReference type="Proteomes" id="UP001063166"/>
    </source>
</evidence>
<dbReference type="GO" id="GO:1990883">
    <property type="term" value="F:18S rRNA cytidine N-acetyltransferase activity"/>
    <property type="evidence" value="ECO:0007669"/>
    <property type="project" value="TreeGrafter"/>
</dbReference>
<dbReference type="InterPro" id="IPR000182">
    <property type="entry name" value="GNAT_dom"/>
</dbReference>
<evidence type="ECO:0000313" key="4">
    <source>
        <dbReference type="EMBL" id="GLB45840.1"/>
    </source>
</evidence>
<dbReference type="AlphaFoldDB" id="A0A9P3Q0K9"/>
<feature type="domain" description="N-acetyltransferase" evidence="2">
    <location>
        <begin position="112"/>
        <end position="136"/>
    </location>
</feature>
<evidence type="ECO:0000256" key="1">
    <source>
        <dbReference type="SAM" id="MobiDB-lite"/>
    </source>
</evidence>
<evidence type="ECO:0000259" key="2">
    <source>
        <dbReference type="Pfam" id="PF13718"/>
    </source>
</evidence>
<keyword evidence="5" id="KW-1185">Reference proteome</keyword>
<dbReference type="EMBL" id="BRPK01000022">
    <property type="protein sequence ID" value="GLB45425.1"/>
    <property type="molecule type" value="Genomic_DNA"/>
</dbReference>
<proteinExistence type="predicted"/>
<sequence>MDHQRSAAAQSLVPERPSLFSKGEPPSPHWTKAGLEDDEVFLILALVYCEAKRRDARDKVKKWLNTLLCLDASILPKASTKGTPHSSACELFYFSRDTLFSFHPASKVFFQRMMALYVASDYKNQPNDLQLLSDAP</sequence>
<protein>
    <recommendedName>
        <fullName evidence="2">N-acetyltransferase domain-containing protein</fullName>
    </recommendedName>
</protein>
<feature type="region of interest" description="Disordered" evidence="1">
    <location>
        <begin position="1"/>
        <end position="32"/>
    </location>
</feature>
<dbReference type="OrthoDB" id="10067491at2759"/>
<dbReference type="InterPro" id="IPR032672">
    <property type="entry name" value="TmcA/NAT10/Kre33"/>
</dbReference>
<evidence type="ECO:0000313" key="3">
    <source>
        <dbReference type="EMBL" id="GLB45425.1"/>
    </source>
</evidence>
<organism evidence="3 5">
    <name type="scientific">Lyophyllum shimeji</name>
    <name type="common">Hon-shimeji</name>
    <name type="synonym">Tricholoma shimeji</name>
    <dbReference type="NCBI Taxonomy" id="47721"/>
    <lineage>
        <taxon>Eukaryota</taxon>
        <taxon>Fungi</taxon>
        <taxon>Dikarya</taxon>
        <taxon>Basidiomycota</taxon>
        <taxon>Agaricomycotina</taxon>
        <taxon>Agaricomycetes</taxon>
        <taxon>Agaricomycetidae</taxon>
        <taxon>Agaricales</taxon>
        <taxon>Tricholomatineae</taxon>
        <taxon>Lyophyllaceae</taxon>
        <taxon>Lyophyllum</taxon>
    </lineage>
</organism>
<dbReference type="PANTHER" id="PTHR10925:SF5">
    <property type="entry name" value="RNA CYTIDINE ACETYLTRANSFERASE"/>
    <property type="match status" value="1"/>
</dbReference>
<dbReference type="GO" id="GO:0005730">
    <property type="term" value="C:nucleolus"/>
    <property type="evidence" value="ECO:0007669"/>
    <property type="project" value="TreeGrafter"/>
</dbReference>
<dbReference type="GO" id="GO:0000049">
    <property type="term" value="F:tRNA binding"/>
    <property type="evidence" value="ECO:0007669"/>
    <property type="project" value="TreeGrafter"/>
</dbReference>
<dbReference type="Proteomes" id="UP001063166">
    <property type="component" value="Unassembled WGS sequence"/>
</dbReference>
<accession>A0A9P3Q0K9</accession>